<accession>A0A8H6HBZ6</accession>
<evidence type="ECO:0000313" key="2">
    <source>
        <dbReference type="Proteomes" id="UP000521943"/>
    </source>
</evidence>
<proteinExistence type="predicted"/>
<dbReference type="AlphaFoldDB" id="A0A8H6HBZ6"/>
<evidence type="ECO:0000313" key="1">
    <source>
        <dbReference type="EMBL" id="KAF6743426.1"/>
    </source>
</evidence>
<name>A0A8H6HBZ6_9AGAR</name>
<dbReference type="EMBL" id="JACGCI010000144">
    <property type="protein sequence ID" value="KAF6743426.1"/>
    <property type="molecule type" value="Genomic_DNA"/>
</dbReference>
<reference evidence="1 2" key="1">
    <citation type="submission" date="2020-07" db="EMBL/GenBank/DDBJ databases">
        <title>Comparative genomics of pyrophilous fungi reveals a link between fire events and developmental genes.</title>
        <authorList>
            <consortium name="DOE Joint Genome Institute"/>
            <person name="Steindorff A.S."/>
            <person name="Carver A."/>
            <person name="Calhoun S."/>
            <person name="Stillman K."/>
            <person name="Liu H."/>
            <person name="Lipzen A."/>
            <person name="Pangilinan J."/>
            <person name="Labutti K."/>
            <person name="Bruns T.D."/>
            <person name="Grigoriev I.V."/>
        </authorList>
    </citation>
    <scope>NUCLEOTIDE SEQUENCE [LARGE SCALE GENOMIC DNA]</scope>
    <source>
        <strain evidence="1 2">CBS 144469</strain>
    </source>
</reference>
<keyword evidence="2" id="KW-1185">Reference proteome</keyword>
<gene>
    <name evidence="1" type="ORF">DFP72DRAFT_1080029</name>
</gene>
<protein>
    <submittedName>
        <fullName evidence="1">Uncharacterized protein</fullName>
    </submittedName>
</protein>
<sequence length="281" mass="31881">MGSIPTPVHLKIIPGNWTARDIRNLTQEQAEDLAREFYSVLTFLEFPSKHCTCAPYPLQLLKRSLQGSSRTYRRDIIAFRDCPSLRRIVSWADTTYTVAFYPNVFQVMIPWSQIEGVSETHSSFVAEELFGCKALRSADLDLEQAFPDGRFYSEVFGGYTATLSPVTRQARFSLENAKLKLLALQTRDLQLYLVFIGGVASSQRHLRFRNTFLDIDFPNLQSFWLEHSRSGDTIGGVCPNTLDWMAAWLSNVKVLGLRLCPISASAVYKILSAAPGRLLWW</sequence>
<comment type="caution">
    <text evidence="1">The sequence shown here is derived from an EMBL/GenBank/DDBJ whole genome shotgun (WGS) entry which is preliminary data.</text>
</comment>
<organism evidence="1 2">
    <name type="scientific">Ephemerocybe angulata</name>
    <dbReference type="NCBI Taxonomy" id="980116"/>
    <lineage>
        <taxon>Eukaryota</taxon>
        <taxon>Fungi</taxon>
        <taxon>Dikarya</taxon>
        <taxon>Basidiomycota</taxon>
        <taxon>Agaricomycotina</taxon>
        <taxon>Agaricomycetes</taxon>
        <taxon>Agaricomycetidae</taxon>
        <taxon>Agaricales</taxon>
        <taxon>Agaricineae</taxon>
        <taxon>Psathyrellaceae</taxon>
        <taxon>Ephemerocybe</taxon>
    </lineage>
</organism>
<dbReference type="Proteomes" id="UP000521943">
    <property type="component" value="Unassembled WGS sequence"/>
</dbReference>